<evidence type="ECO:0000256" key="2">
    <source>
        <dbReference type="ARBA" id="ARBA00022963"/>
    </source>
</evidence>
<dbReference type="PANTHER" id="PTHR14226">
    <property type="entry name" value="NEUROPATHY TARGET ESTERASE/SWISS CHEESE D.MELANOGASTER"/>
    <property type="match status" value="1"/>
</dbReference>
<dbReference type="PANTHER" id="PTHR14226:SF76">
    <property type="entry name" value="NTE FAMILY PROTEIN RSSA"/>
    <property type="match status" value="1"/>
</dbReference>
<name>A0A366CY72_9GAMM</name>
<feature type="active site" description="Proton acceptor" evidence="4">
    <location>
        <position position="159"/>
    </location>
</feature>
<dbReference type="PROSITE" id="PS51635">
    <property type="entry name" value="PNPLA"/>
    <property type="match status" value="1"/>
</dbReference>
<dbReference type="InterPro" id="IPR016035">
    <property type="entry name" value="Acyl_Trfase/lysoPLipase"/>
</dbReference>
<feature type="short sequence motif" description="DGA/G" evidence="4">
    <location>
        <begin position="159"/>
        <end position="161"/>
    </location>
</feature>
<comment type="caution">
    <text evidence="4">Lacks conserved residue(s) required for the propagation of feature annotation.</text>
</comment>
<sequence length="312" mass="34398">MEKVERKKTVSLVLGSGAARGHAHIGVIQAIEEQGYDIVSISGCSIGAIVGGAYAAGCFDEYKEWALSLDKVSVLRLLDMSIFNGGYIKGDKFFERIEEIIGTPSIEELPIDYTAVAVDLLYQKEFWFQRGDLISAMRASSAIPSIVSPVSINGRKYVDGGVLNPLPIIPSVPVGADYIIAVDLNGPADNLARMAEKEEEAEGDGPAWWSSAKSLFSKHKQDEVEANSNYDAESWGRLQTINMMFETMQESLTQYKLAGYPPDLLISIPKDISGFYEFWRAEELVEFGYQVARKAVTDLESNQSIYHSFPKG</sequence>
<dbReference type="GO" id="GO:0016042">
    <property type="term" value="P:lipid catabolic process"/>
    <property type="evidence" value="ECO:0007669"/>
    <property type="project" value="UniProtKB-UniRule"/>
</dbReference>
<feature type="active site" description="Nucleophile" evidence="4">
    <location>
        <position position="45"/>
    </location>
</feature>
<dbReference type="Pfam" id="PF01734">
    <property type="entry name" value="Patatin"/>
    <property type="match status" value="1"/>
</dbReference>
<evidence type="ECO:0000313" key="6">
    <source>
        <dbReference type="EMBL" id="RBO82787.1"/>
    </source>
</evidence>
<reference evidence="6 7" key="1">
    <citation type="submission" date="2018-06" db="EMBL/GenBank/DDBJ databases">
        <title>Genomic Encyclopedia of Type Strains, Phase III (KMG-III): the genomes of soil and plant-associated and newly described type strains.</title>
        <authorList>
            <person name="Whitman W."/>
        </authorList>
    </citation>
    <scope>NUCLEOTIDE SEQUENCE [LARGE SCALE GENOMIC DNA]</scope>
    <source>
        <strain evidence="6 7">CECT 7732</strain>
    </source>
</reference>
<organism evidence="6 7">
    <name type="scientific">Marinomonas aquiplantarum</name>
    <dbReference type="NCBI Taxonomy" id="491951"/>
    <lineage>
        <taxon>Bacteria</taxon>
        <taxon>Pseudomonadati</taxon>
        <taxon>Pseudomonadota</taxon>
        <taxon>Gammaproteobacteria</taxon>
        <taxon>Oceanospirillales</taxon>
        <taxon>Oceanospirillaceae</taxon>
        <taxon>Marinomonas</taxon>
    </lineage>
</organism>
<keyword evidence="3 4" id="KW-0443">Lipid metabolism</keyword>
<feature type="domain" description="PNPLA" evidence="5">
    <location>
        <begin position="12"/>
        <end position="172"/>
    </location>
</feature>
<dbReference type="RefSeq" id="WP_113874735.1">
    <property type="nucleotide sequence ID" value="NZ_QNRF01000005.1"/>
</dbReference>
<evidence type="ECO:0000313" key="7">
    <source>
        <dbReference type="Proteomes" id="UP000252086"/>
    </source>
</evidence>
<keyword evidence="7" id="KW-1185">Reference proteome</keyword>
<feature type="short sequence motif" description="GXSXG" evidence="4">
    <location>
        <begin position="43"/>
        <end position="47"/>
    </location>
</feature>
<evidence type="ECO:0000259" key="5">
    <source>
        <dbReference type="PROSITE" id="PS51635"/>
    </source>
</evidence>
<proteinExistence type="predicted"/>
<dbReference type="InterPro" id="IPR050301">
    <property type="entry name" value="NTE"/>
</dbReference>
<dbReference type="Gene3D" id="3.40.1090.10">
    <property type="entry name" value="Cytosolic phospholipase A2 catalytic domain"/>
    <property type="match status" value="2"/>
</dbReference>
<dbReference type="InterPro" id="IPR002641">
    <property type="entry name" value="PNPLA_dom"/>
</dbReference>
<keyword evidence="1 4" id="KW-0378">Hydrolase</keyword>
<evidence type="ECO:0000256" key="3">
    <source>
        <dbReference type="ARBA" id="ARBA00023098"/>
    </source>
</evidence>
<dbReference type="EMBL" id="QNRF01000005">
    <property type="protein sequence ID" value="RBO82787.1"/>
    <property type="molecule type" value="Genomic_DNA"/>
</dbReference>
<accession>A0A366CY72</accession>
<gene>
    <name evidence="6" type="ORF">DFP76_105260</name>
</gene>
<dbReference type="Proteomes" id="UP000252086">
    <property type="component" value="Unassembled WGS sequence"/>
</dbReference>
<dbReference type="GO" id="GO:0016787">
    <property type="term" value="F:hydrolase activity"/>
    <property type="evidence" value="ECO:0007669"/>
    <property type="project" value="UniProtKB-UniRule"/>
</dbReference>
<dbReference type="SUPFAM" id="SSF52151">
    <property type="entry name" value="FabD/lysophospholipase-like"/>
    <property type="match status" value="1"/>
</dbReference>
<keyword evidence="2 4" id="KW-0442">Lipid degradation</keyword>
<comment type="caution">
    <text evidence="6">The sequence shown here is derived from an EMBL/GenBank/DDBJ whole genome shotgun (WGS) entry which is preliminary data.</text>
</comment>
<evidence type="ECO:0000256" key="4">
    <source>
        <dbReference type="PROSITE-ProRule" id="PRU01161"/>
    </source>
</evidence>
<dbReference type="OrthoDB" id="5290098at2"/>
<protein>
    <submittedName>
        <fullName evidence="6">NTE family protein</fullName>
    </submittedName>
</protein>
<evidence type="ECO:0000256" key="1">
    <source>
        <dbReference type="ARBA" id="ARBA00022801"/>
    </source>
</evidence>
<dbReference type="AlphaFoldDB" id="A0A366CY72"/>